<name>A0AAP0PEY2_9MAGN</name>
<reference evidence="2 3" key="1">
    <citation type="submission" date="2024-01" db="EMBL/GenBank/DDBJ databases">
        <title>Genome assemblies of Stephania.</title>
        <authorList>
            <person name="Yang L."/>
        </authorList>
    </citation>
    <scope>NUCLEOTIDE SEQUENCE [LARGE SCALE GENOMIC DNA]</scope>
    <source>
        <strain evidence="2">YNDBR</strain>
        <tissue evidence="2">Leaf</tissue>
    </source>
</reference>
<evidence type="ECO:0000256" key="1">
    <source>
        <dbReference type="SAM" id="MobiDB-lite"/>
    </source>
</evidence>
<dbReference type="PANTHER" id="PTHR33052">
    <property type="entry name" value="DUF4228 DOMAIN PROTEIN-RELATED"/>
    <property type="match status" value="1"/>
</dbReference>
<organism evidence="2 3">
    <name type="scientific">Stephania yunnanensis</name>
    <dbReference type="NCBI Taxonomy" id="152371"/>
    <lineage>
        <taxon>Eukaryota</taxon>
        <taxon>Viridiplantae</taxon>
        <taxon>Streptophyta</taxon>
        <taxon>Embryophyta</taxon>
        <taxon>Tracheophyta</taxon>
        <taxon>Spermatophyta</taxon>
        <taxon>Magnoliopsida</taxon>
        <taxon>Ranunculales</taxon>
        <taxon>Menispermaceae</taxon>
        <taxon>Menispermoideae</taxon>
        <taxon>Cissampelideae</taxon>
        <taxon>Stephania</taxon>
    </lineage>
</organism>
<feature type="region of interest" description="Disordered" evidence="1">
    <location>
        <begin position="48"/>
        <end position="67"/>
    </location>
</feature>
<gene>
    <name evidence="2" type="ORF">Syun_010917</name>
</gene>
<dbReference type="Proteomes" id="UP001420932">
    <property type="component" value="Unassembled WGS sequence"/>
</dbReference>
<sequence>MLRYPRCCVAYPNVFRQPRAIVAPNTMLMQGQKFYIVPLGTIRKLQRLSRSPLQSHQTPSPSLDASQTNYDQERMISSCWLCFAQNTSKQPHTCLEQSDETRMPKEMEKEEFASDEYCFICLFTGIKSIANANRYVESNDAQCSSSSRVESSQVRELSRKRAKELAWKGIKMSYKKRLYLDDWQPKLESINEE</sequence>
<accession>A0AAP0PEY2</accession>
<evidence type="ECO:0000313" key="2">
    <source>
        <dbReference type="EMBL" id="KAK9141517.1"/>
    </source>
</evidence>
<dbReference type="InterPro" id="IPR025322">
    <property type="entry name" value="PADRE_dom"/>
</dbReference>
<comment type="caution">
    <text evidence="2">The sequence shown here is derived from an EMBL/GenBank/DDBJ whole genome shotgun (WGS) entry which is preliminary data.</text>
</comment>
<dbReference type="Pfam" id="PF14009">
    <property type="entry name" value="PADRE"/>
    <property type="match status" value="1"/>
</dbReference>
<evidence type="ECO:0000313" key="3">
    <source>
        <dbReference type="Proteomes" id="UP001420932"/>
    </source>
</evidence>
<keyword evidence="3" id="KW-1185">Reference proteome</keyword>
<dbReference type="AlphaFoldDB" id="A0AAP0PEY2"/>
<proteinExistence type="predicted"/>
<dbReference type="EMBL" id="JBBNAF010000005">
    <property type="protein sequence ID" value="KAK9141517.1"/>
    <property type="molecule type" value="Genomic_DNA"/>
</dbReference>
<protein>
    <submittedName>
        <fullName evidence="2">Uncharacterized protein</fullName>
    </submittedName>
</protein>